<dbReference type="STRING" id="1531966.A0A0A1T9X6"/>
<feature type="chain" id="PRO_5001979069" description="Necrosis inducing protein" evidence="3">
    <location>
        <begin position="23"/>
        <end position="240"/>
    </location>
</feature>
<dbReference type="PIRSF" id="PIRSF029958">
    <property type="entry name" value="Necrosis-inducing_protein"/>
    <property type="match status" value="1"/>
</dbReference>
<evidence type="ECO:0008006" key="6">
    <source>
        <dbReference type="Google" id="ProtNLM"/>
    </source>
</evidence>
<dbReference type="InterPro" id="IPR008701">
    <property type="entry name" value="NPP1"/>
</dbReference>
<reference evidence="4 5" key="1">
    <citation type="journal article" date="2015" name="Genome Announc.">
        <title>Draft Genome Sequence and Gene Annotation of the Entomopathogenic Fungus Verticillium hemipterigenum.</title>
        <authorList>
            <person name="Horn F."/>
            <person name="Habel A."/>
            <person name="Scharf D.H."/>
            <person name="Dworschak J."/>
            <person name="Brakhage A.A."/>
            <person name="Guthke R."/>
            <person name="Hertweck C."/>
            <person name="Linde J."/>
        </authorList>
    </citation>
    <scope>NUCLEOTIDE SEQUENCE [LARGE SCALE GENOMIC DNA]</scope>
</reference>
<name>A0A0A1T9X6_9HYPO</name>
<keyword evidence="3" id="KW-0732">Signal</keyword>
<organism evidence="4 5">
    <name type="scientific">[Torrubiella] hemipterigena</name>
    <dbReference type="NCBI Taxonomy" id="1531966"/>
    <lineage>
        <taxon>Eukaryota</taxon>
        <taxon>Fungi</taxon>
        <taxon>Dikarya</taxon>
        <taxon>Ascomycota</taxon>
        <taxon>Pezizomycotina</taxon>
        <taxon>Sordariomycetes</taxon>
        <taxon>Hypocreomycetidae</taxon>
        <taxon>Hypocreales</taxon>
        <taxon>Clavicipitaceae</taxon>
        <taxon>Clavicipitaceae incertae sedis</taxon>
        <taxon>'Torrubiella' clade</taxon>
    </lineage>
</organism>
<keyword evidence="2" id="KW-0843">Virulence</keyword>
<evidence type="ECO:0000313" key="5">
    <source>
        <dbReference type="Proteomes" id="UP000039046"/>
    </source>
</evidence>
<feature type="signal peptide" evidence="3">
    <location>
        <begin position="1"/>
        <end position="22"/>
    </location>
</feature>
<proteinExistence type="inferred from homology"/>
<dbReference type="Pfam" id="PF05630">
    <property type="entry name" value="NPP1"/>
    <property type="match status" value="1"/>
</dbReference>
<keyword evidence="5" id="KW-1185">Reference proteome</keyword>
<evidence type="ECO:0000256" key="3">
    <source>
        <dbReference type="SAM" id="SignalP"/>
    </source>
</evidence>
<evidence type="ECO:0000256" key="1">
    <source>
        <dbReference type="ARBA" id="ARBA00009520"/>
    </source>
</evidence>
<dbReference type="PANTHER" id="PTHR33657">
    <property type="entry name" value="DOMAIN PROTEIN, PUTATIVE (AFU_ORTHOLOGUE AFUA_5G00600)-RELATED"/>
    <property type="match status" value="1"/>
</dbReference>
<dbReference type="HOGENOM" id="CLU_062263_1_0_1"/>
<dbReference type="PANTHER" id="PTHR33657:SF8">
    <property type="entry name" value="DOMAIN PROTEIN, PUTATIVE (AFU_ORTHOLOGUE AFUA_5G00600)-RELATED"/>
    <property type="match status" value="1"/>
</dbReference>
<dbReference type="AlphaFoldDB" id="A0A0A1T9X6"/>
<dbReference type="OrthoDB" id="89086at2759"/>
<evidence type="ECO:0000313" key="4">
    <source>
        <dbReference type="EMBL" id="CEJ83005.1"/>
    </source>
</evidence>
<evidence type="ECO:0000256" key="2">
    <source>
        <dbReference type="ARBA" id="ARBA00023026"/>
    </source>
</evidence>
<comment type="similarity">
    <text evidence="1">Belongs to the Necrosis inducing protein (NPP1) family.</text>
</comment>
<dbReference type="EMBL" id="CDHN01000001">
    <property type="protein sequence ID" value="CEJ83005.1"/>
    <property type="molecule type" value="Genomic_DNA"/>
</dbReference>
<accession>A0A0A1T9X6</accession>
<sequence>MVTFTQLAASALLAASTISGAAVKPRLAHDKVKPFDQAVPAGLLGQQYLRYKPFLQVISGCLPFPAVDPQGNVNDGLDKGDGDQSNECDFGKGQVYVRSAERNGKFAIMYSWYFPKDVPSVGLGHRHDWENIVLWFSDSSANATYIGTAIQEHGKYDHKYKAGDNKMHFDGDRPLISYRNVWPLDHHLDTTDREGSEQPLIAYEKLTDVAFKAMDKYDFGEADFPFGTKNFDNNIANSQM</sequence>
<dbReference type="Proteomes" id="UP000039046">
    <property type="component" value="Unassembled WGS sequence"/>
</dbReference>
<gene>
    <name evidence="4" type="ORF">VHEMI03039</name>
</gene>
<protein>
    <recommendedName>
        <fullName evidence="6">Necrosis inducing protein</fullName>
    </recommendedName>
</protein>